<comment type="caution">
    <text evidence="1">The sequence shown here is derived from an EMBL/GenBank/DDBJ whole genome shotgun (WGS) entry which is preliminary data.</text>
</comment>
<gene>
    <name evidence="1" type="ORF">WJX73_009451</name>
</gene>
<reference evidence="1 2" key="1">
    <citation type="journal article" date="2024" name="Nat. Commun.">
        <title>Phylogenomics reveals the evolutionary origins of lichenization in chlorophyte algae.</title>
        <authorList>
            <person name="Puginier C."/>
            <person name="Libourel C."/>
            <person name="Otte J."/>
            <person name="Skaloud P."/>
            <person name="Haon M."/>
            <person name="Grisel S."/>
            <person name="Petersen M."/>
            <person name="Berrin J.G."/>
            <person name="Delaux P.M."/>
            <person name="Dal Grande F."/>
            <person name="Keller J."/>
        </authorList>
    </citation>
    <scope>NUCLEOTIDE SEQUENCE [LARGE SCALE GENOMIC DNA]</scope>
    <source>
        <strain evidence="1 2">SAG 2036</strain>
    </source>
</reference>
<proteinExistence type="predicted"/>
<protein>
    <submittedName>
        <fullName evidence="1">Uncharacterized protein</fullName>
    </submittedName>
</protein>
<dbReference type="InterPro" id="IPR038538">
    <property type="entry name" value="MTERF_sf"/>
</dbReference>
<dbReference type="EMBL" id="JALJOQ010000091">
    <property type="protein sequence ID" value="KAK9799351.1"/>
    <property type="molecule type" value="Genomic_DNA"/>
</dbReference>
<keyword evidence="2" id="KW-1185">Reference proteome</keyword>
<dbReference type="AlphaFoldDB" id="A0AAW1NYZ6"/>
<dbReference type="Proteomes" id="UP001465755">
    <property type="component" value="Unassembled WGS sequence"/>
</dbReference>
<accession>A0AAW1NYZ6</accession>
<evidence type="ECO:0000313" key="1">
    <source>
        <dbReference type="EMBL" id="KAK9799351.1"/>
    </source>
</evidence>
<dbReference type="Gene3D" id="1.25.70.10">
    <property type="entry name" value="Transcription termination factor 3, mitochondrial"/>
    <property type="match status" value="1"/>
</dbReference>
<sequence length="249" mass="26947">MLPAAQGSPAAAAARYLAFCRDHSFPHHLLKARRTAASQAAQESAPSTSTSDAPLNPWAFGFQVSERKLEWGSVAQRQLLKMHAADSLGKDIEWVEDRLERLLGIVPDLMGRMDQMKADMLLTLVANCEGIAVKAVQLKTLLPNSDVSHLISKSPALLLNLRMNDIRANLDKMREAFGPDTDVEAIITREPALLSADIHDLSSEIMRLMPGTADPIAFIAANPSIVLDMGLAGLPSTIDGDLTSEPSIF</sequence>
<evidence type="ECO:0000313" key="2">
    <source>
        <dbReference type="Proteomes" id="UP001465755"/>
    </source>
</evidence>
<organism evidence="1 2">
    <name type="scientific">Symbiochloris irregularis</name>
    <dbReference type="NCBI Taxonomy" id="706552"/>
    <lineage>
        <taxon>Eukaryota</taxon>
        <taxon>Viridiplantae</taxon>
        <taxon>Chlorophyta</taxon>
        <taxon>core chlorophytes</taxon>
        <taxon>Trebouxiophyceae</taxon>
        <taxon>Trebouxiales</taxon>
        <taxon>Trebouxiaceae</taxon>
        <taxon>Symbiochloris</taxon>
    </lineage>
</organism>
<name>A0AAW1NYZ6_9CHLO</name>